<dbReference type="CDD" id="cd01239">
    <property type="entry name" value="PH_PKD"/>
    <property type="match status" value="1"/>
</dbReference>
<keyword evidence="15 19" id="KW-0067">ATP-binding</keyword>
<dbReference type="AlphaFoldDB" id="A0A672PFS0"/>
<dbReference type="GO" id="GO:0005829">
    <property type="term" value="C:cytosol"/>
    <property type="evidence" value="ECO:0007669"/>
    <property type="project" value="TreeGrafter"/>
</dbReference>
<dbReference type="Pfam" id="PF00130">
    <property type="entry name" value="C1_1"/>
    <property type="match status" value="2"/>
</dbReference>
<keyword evidence="11 19" id="KW-0547">Nucleotide-binding</keyword>
<feature type="region of interest" description="Disordered" evidence="23">
    <location>
        <begin position="1"/>
        <end position="44"/>
    </location>
</feature>
<feature type="domain" description="PH" evidence="24">
    <location>
        <begin position="412"/>
        <end position="531"/>
    </location>
</feature>
<keyword evidence="5 19" id="KW-0963">Cytoplasm</keyword>
<feature type="domain" description="Phorbol-ester/DAG-type" evidence="26">
    <location>
        <begin position="269"/>
        <end position="319"/>
    </location>
</feature>
<dbReference type="InterPro" id="IPR057764">
    <property type="entry name" value="Ubiquitin_PRKD1-3_N"/>
</dbReference>
<reference evidence="27" key="2">
    <citation type="submission" date="2025-09" db="UniProtKB">
        <authorList>
            <consortium name="Ensembl"/>
        </authorList>
    </citation>
    <scope>IDENTIFICATION</scope>
</reference>
<comment type="subcellular location">
    <subcellularLocation>
        <location evidence="3 19">Cytoplasm</location>
    </subcellularLocation>
    <subcellularLocation>
        <location evidence="2">Membrane</location>
    </subcellularLocation>
</comment>
<dbReference type="PROSITE" id="PS50011">
    <property type="entry name" value="PROTEIN_KINASE_DOM"/>
    <property type="match status" value="1"/>
</dbReference>
<feature type="active site" description="Proton acceptor" evidence="20">
    <location>
        <position position="646"/>
    </location>
</feature>
<dbReference type="SMART" id="SM00220">
    <property type="entry name" value="S_TKc"/>
    <property type="match status" value="1"/>
</dbReference>
<dbReference type="InterPro" id="IPR011009">
    <property type="entry name" value="Kinase-like_dom_sf"/>
</dbReference>
<dbReference type="PANTHER" id="PTHR22968:SF26">
    <property type="entry name" value="SERINE_THREONINE-PROTEIN KINASE D3"/>
    <property type="match status" value="1"/>
</dbReference>
<dbReference type="SUPFAM" id="SSF56112">
    <property type="entry name" value="Protein kinase-like (PK-like)"/>
    <property type="match status" value="1"/>
</dbReference>
<dbReference type="CDD" id="cd20841">
    <property type="entry name" value="C1_PKD3_rpt1"/>
    <property type="match status" value="1"/>
</dbReference>
<dbReference type="FunFam" id="2.30.29.30:FF:000056">
    <property type="entry name" value="Serine/threonine-protein kinase"/>
    <property type="match status" value="1"/>
</dbReference>
<dbReference type="SUPFAM" id="SSF50729">
    <property type="entry name" value="PH domain-like"/>
    <property type="match status" value="1"/>
</dbReference>
<evidence type="ECO:0000256" key="12">
    <source>
        <dbReference type="ARBA" id="ARBA00022771"/>
    </source>
</evidence>
<protein>
    <recommendedName>
        <fullName evidence="19">Serine/threonine-protein kinase</fullName>
        <ecNumber evidence="19">2.7.11.13</ecNumber>
    </recommendedName>
</protein>
<evidence type="ECO:0000256" key="20">
    <source>
        <dbReference type="PIRSR" id="PIRSR000552-1"/>
    </source>
</evidence>
<dbReference type="PANTHER" id="PTHR22968">
    <property type="entry name" value="PROTEIN KINASE C, MU"/>
    <property type="match status" value="1"/>
</dbReference>
<name>A0A672PFS0_SINGR</name>
<dbReference type="InterPro" id="IPR011993">
    <property type="entry name" value="PH-like_dom_sf"/>
</dbReference>
<evidence type="ECO:0000256" key="15">
    <source>
        <dbReference type="ARBA" id="ARBA00022840"/>
    </source>
</evidence>
<evidence type="ECO:0000313" key="28">
    <source>
        <dbReference type="Proteomes" id="UP000472262"/>
    </source>
</evidence>
<keyword evidence="6 19" id="KW-0723">Serine/threonine-protein kinase</keyword>
<dbReference type="PROSITE" id="PS00479">
    <property type="entry name" value="ZF_DAG_PE_1"/>
    <property type="match status" value="2"/>
</dbReference>
<feature type="region of interest" description="Disordered" evidence="23">
    <location>
        <begin position="322"/>
        <end position="365"/>
    </location>
</feature>
<dbReference type="PRINTS" id="PR00008">
    <property type="entry name" value="DAGPEDOMAIN"/>
</dbReference>
<keyword evidence="28" id="KW-1185">Reference proteome</keyword>
<dbReference type="SUPFAM" id="SSF57889">
    <property type="entry name" value="Cysteine-rich domain"/>
    <property type="match status" value="2"/>
</dbReference>
<dbReference type="PROSITE" id="PS50003">
    <property type="entry name" value="PH_DOMAIN"/>
    <property type="match status" value="1"/>
</dbReference>
<dbReference type="PROSITE" id="PS00108">
    <property type="entry name" value="PROTEIN_KINASE_ST"/>
    <property type="match status" value="1"/>
</dbReference>
<accession>A0A672PFS0</accession>
<keyword evidence="17" id="KW-0472">Membrane</keyword>
<reference evidence="27" key="1">
    <citation type="submission" date="2025-08" db="UniProtKB">
        <authorList>
            <consortium name="Ensembl"/>
        </authorList>
    </citation>
    <scope>IDENTIFICATION</scope>
</reference>
<keyword evidence="10" id="KW-0677">Repeat</keyword>
<dbReference type="InterPro" id="IPR002219">
    <property type="entry name" value="PKC_DAG/PE"/>
</dbReference>
<evidence type="ECO:0000256" key="3">
    <source>
        <dbReference type="ARBA" id="ARBA00004496"/>
    </source>
</evidence>
<evidence type="ECO:0000256" key="22">
    <source>
        <dbReference type="PROSITE-ProRule" id="PRU10141"/>
    </source>
</evidence>
<dbReference type="GO" id="GO:0016020">
    <property type="term" value="C:membrane"/>
    <property type="evidence" value="ECO:0007669"/>
    <property type="project" value="UniProtKB-SubCell"/>
</dbReference>
<evidence type="ECO:0000256" key="23">
    <source>
        <dbReference type="SAM" id="MobiDB-lite"/>
    </source>
</evidence>
<feature type="binding site" evidence="21">
    <location>
        <begin position="583"/>
        <end position="591"/>
    </location>
    <ligand>
        <name>ATP</name>
        <dbReference type="ChEBI" id="CHEBI:30616"/>
    </ligand>
</feature>
<dbReference type="FunFam" id="1.10.510.10:FF:000171">
    <property type="entry name" value="Serine/threonine-protein kinase"/>
    <property type="match status" value="1"/>
</dbReference>
<evidence type="ECO:0000256" key="21">
    <source>
        <dbReference type="PIRSR" id="PIRSR000552-2"/>
    </source>
</evidence>
<evidence type="ECO:0000256" key="2">
    <source>
        <dbReference type="ARBA" id="ARBA00004370"/>
    </source>
</evidence>
<dbReference type="GO" id="GO:0004697">
    <property type="term" value="F:diacylglycerol-dependent serine/threonine kinase activity"/>
    <property type="evidence" value="ECO:0007669"/>
    <property type="project" value="UniProtKB-EC"/>
</dbReference>
<dbReference type="Ensembl" id="ENSSGRT00000066673.1">
    <property type="protein sequence ID" value="ENSSGRP00000062522.1"/>
    <property type="gene ID" value="ENSSGRG00000031227.1"/>
</dbReference>
<dbReference type="InterPro" id="IPR046349">
    <property type="entry name" value="C1-like_sf"/>
</dbReference>
<evidence type="ECO:0000256" key="7">
    <source>
        <dbReference type="ARBA" id="ARBA00022553"/>
    </source>
</evidence>
<feature type="compositionally biased region" description="Pro residues" evidence="23">
    <location>
        <begin position="23"/>
        <end position="37"/>
    </location>
</feature>
<evidence type="ECO:0000256" key="1">
    <source>
        <dbReference type="ARBA" id="ARBA00001946"/>
    </source>
</evidence>
<evidence type="ECO:0000256" key="18">
    <source>
        <dbReference type="ARBA" id="ARBA00047272"/>
    </source>
</evidence>
<dbReference type="SMART" id="SM00109">
    <property type="entry name" value="C1"/>
    <property type="match status" value="2"/>
</dbReference>
<evidence type="ECO:0000256" key="9">
    <source>
        <dbReference type="ARBA" id="ARBA00022723"/>
    </source>
</evidence>
<dbReference type="GO" id="GO:0007200">
    <property type="term" value="P:phospholipase C-activating G protein-coupled receptor signaling pathway"/>
    <property type="evidence" value="ECO:0007669"/>
    <property type="project" value="TreeGrafter"/>
</dbReference>
<keyword evidence="13 19" id="KW-0418">Kinase</keyword>
<evidence type="ECO:0000256" key="13">
    <source>
        <dbReference type="ARBA" id="ARBA00022777"/>
    </source>
</evidence>
<dbReference type="Pfam" id="PF00169">
    <property type="entry name" value="PH"/>
    <property type="match status" value="1"/>
</dbReference>
<dbReference type="InterPro" id="IPR000719">
    <property type="entry name" value="Prot_kinase_dom"/>
</dbReference>
<dbReference type="GO" id="GO:0008270">
    <property type="term" value="F:zinc ion binding"/>
    <property type="evidence" value="ECO:0007669"/>
    <property type="project" value="UniProtKB-KW"/>
</dbReference>
<evidence type="ECO:0000256" key="4">
    <source>
        <dbReference type="ARBA" id="ARBA00008582"/>
    </source>
</evidence>
<evidence type="ECO:0000256" key="6">
    <source>
        <dbReference type="ARBA" id="ARBA00022527"/>
    </source>
</evidence>
<keyword evidence="16 19" id="KW-0460">Magnesium</keyword>
<evidence type="ECO:0000259" key="25">
    <source>
        <dbReference type="PROSITE" id="PS50011"/>
    </source>
</evidence>
<organism evidence="27 28">
    <name type="scientific">Sinocyclocheilus grahami</name>
    <name type="common">Dianchi golden-line fish</name>
    <name type="synonym">Barbus grahami</name>
    <dbReference type="NCBI Taxonomy" id="75366"/>
    <lineage>
        <taxon>Eukaryota</taxon>
        <taxon>Metazoa</taxon>
        <taxon>Chordata</taxon>
        <taxon>Craniata</taxon>
        <taxon>Vertebrata</taxon>
        <taxon>Euteleostomi</taxon>
        <taxon>Actinopterygii</taxon>
        <taxon>Neopterygii</taxon>
        <taxon>Teleostei</taxon>
        <taxon>Ostariophysi</taxon>
        <taxon>Cypriniformes</taxon>
        <taxon>Cyprinidae</taxon>
        <taxon>Cyprininae</taxon>
        <taxon>Sinocyclocheilus</taxon>
    </lineage>
</organism>
<dbReference type="InterPro" id="IPR017441">
    <property type="entry name" value="Protein_kinase_ATP_BS"/>
</dbReference>
<dbReference type="Gene3D" id="2.30.29.30">
    <property type="entry name" value="Pleckstrin-homology domain (PH domain)/Phosphotyrosine-binding domain (PTB)"/>
    <property type="match status" value="1"/>
</dbReference>
<comment type="similarity">
    <text evidence="4">Belongs to the protein kinase superfamily. CAMK Ser/Thr protein kinase family. PKD subfamily.</text>
</comment>
<proteinExistence type="inferred from homology"/>
<keyword evidence="12" id="KW-0863">Zinc-finger</keyword>
<evidence type="ECO:0000313" key="27">
    <source>
        <dbReference type="Ensembl" id="ENSSGRP00000062522.1"/>
    </source>
</evidence>
<dbReference type="PROSITE" id="PS50081">
    <property type="entry name" value="ZF_DAG_PE_2"/>
    <property type="match status" value="2"/>
</dbReference>
<dbReference type="EC" id="2.7.11.13" evidence="19"/>
<dbReference type="InterPro" id="IPR015727">
    <property type="entry name" value="Protein_Kinase_C_mu-related"/>
</dbReference>
<evidence type="ECO:0000259" key="26">
    <source>
        <dbReference type="PROSITE" id="PS50081"/>
    </source>
</evidence>
<dbReference type="SMART" id="SM00233">
    <property type="entry name" value="PH"/>
    <property type="match status" value="1"/>
</dbReference>
<evidence type="ECO:0000256" key="19">
    <source>
        <dbReference type="PIRNR" id="PIRNR000552"/>
    </source>
</evidence>
<keyword evidence="9 19" id="KW-0479">Metal-binding</keyword>
<dbReference type="InterPro" id="IPR008271">
    <property type="entry name" value="Ser/Thr_kinase_AS"/>
</dbReference>
<keyword evidence="14" id="KW-0862">Zinc</keyword>
<dbReference type="Gene3D" id="1.10.510.10">
    <property type="entry name" value="Transferase(Phosphotransferase) domain 1"/>
    <property type="match status" value="2"/>
</dbReference>
<dbReference type="FunFam" id="3.30.60.20:FF:000019">
    <property type="entry name" value="Serine/threonine-protein kinase"/>
    <property type="match status" value="1"/>
</dbReference>
<comment type="catalytic activity">
    <reaction evidence="18 19">
        <text>L-threonyl-[protein] + ATP = O-phospho-L-threonyl-[protein] + ADP + H(+)</text>
        <dbReference type="Rhea" id="RHEA:46608"/>
        <dbReference type="Rhea" id="RHEA-COMP:11060"/>
        <dbReference type="Rhea" id="RHEA-COMP:11605"/>
        <dbReference type="ChEBI" id="CHEBI:15378"/>
        <dbReference type="ChEBI" id="CHEBI:30013"/>
        <dbReference type="ChEBI" id="CHEBI:30616"/>
        <dbReference type="ChEBI" id="CHEBI:61977"/>
        <dbReference type="ChEBI" id="CHEBI:456216"/>
        <dbReference type="EC" id="2.7.11.13"/>
    </reaction>
</comment>
<dbReference type="InterPro" id="IPR001849">
    <property type="entry name" value="PH_domain"/>
</dbReference>
<evidence type="ECO:0000256" key="10">
    <source>
        <dbReference type="ARBA" id="ARBA00022737"/>
    </source>
</evidence>
<dbReference type="Pfam" id="PF25525">
    <property type="entry name" value="Ubiquitin_PRKD1_N"/>
    <property type="match status" value="1"/>
</dbReference>
<feature type="binding site" evidence="21 22">
    <location>
        <position position="606"/>
    </location>
    <ligand>
        <name>ATP</name>
        <dbReference type="ChEBI" id="CHEBI:30616"/>
    </ligand>
</feature>
<dbReference type="GO" id="GO:0035556">
    <property type="term" value="P:intracellular signal transduction"/>
    <property type="evidence" value="ECO:0007669"/>
    <property type="project" value="TreeGrafter"/>
</dbReference>
<feature type="domain" description="Phorbol-ester/DAG-type" evidence="26">
    <location>
        <begin position="153"/>
        <end position="203"/>
    </location>
</feature>
<feature type="domain" description="Protein kinase" evidence="25">
    <location>
        <begin position="487"/>
        <end position="779"/>
    </location>
</feature>
<dbReference type="GO" id="GO:0005524">
    <property type="term" value="F:ATP binding"/>
    <property type="evidence" value="ECO:0007669"/>
    <property type="project" value="UniProtKB-UniRule"/>
</dbReference>
<dbReference type="Proteomes" id="UP000472262">
    <property type="component" value="Unassembled WGS sequence"/>
</dbReference>
<comment type="cofactor">
    <cofactor evidence="1 19">
        <name>Mg(2+)</name>
        <dbReference type="ChEBI" id="CHEBI:18420"/>
    </cofactor>
</comment>
<dbReference type="PROSITE" id="PS00107">
    <property type="entry name" value="PROTEIN_KINASE_ATP"/>
    <property type="match status" value="1"/>
</dbReference>
<evidence type="ECO:0000259" key="24">
    <source>
        <dbReference type="PROSITE" id="PS50003"/>
    </source>
</evidence>
<dbReference type="Pfam" id="PF00069">
    <property type="entry name" value="Pkinase"/>
    <property type="match status" value="1"/>
</dbReference>
<evidence type="ECO:0000256" key="5">
    <source>
        <dbReference type="ARBA" id="ARBA00022490"/>
    </source>
</evidence>
<evidence type="ECO:0000256" key="11">
    <source>
        <dbReference type="ARBA" id="ARBA00022741"/>
    </source>
</evidence>
<dbReference type="PIRSF" id="PIRSF000552">
    <property type="entry name" value="PKC_mu_nu_D2"/>
    <property type="match status" value="1"/>
</dbReference>
<gene>
    <name evidence="27" type="primary">prkd3</name>
</gene>
<comment type="activity regulation">
    <text evidence="19">Activated by DAG and phorbol esters.</text>
</comment>
<evidence type="ECO:0000256" key="16">
    <source>
        <dbReference type="ARBA" id="ARBA00022842"/>
    </source>
</evidence>
<dbReference type="Gene3D" id="3.30.60.20">
    <property type="match status" value="2"/>
</dbReference>
<dbReference type="InterPro" id="IPR020454">
    <property type="entry name" value="DAG/PE-bd"/>
</dbReference>
<keyword evidence="7" id="KW-0597">Phosphoprotein</keyword>
<keyword evidence="8 19" id="KW-0808">Transferase</keyword>
<dbReference type="FunFam" id="3.30.60.20:FF:000007">
    <property type="entry name" value="Serine/threonine-protein kinase"/>
    <property type="match status" value="1"/>
</dbReference>
<evidence type="ECO:0000256" key="14">
    <source>
        <dbReference type="ARBA" id="ARBA00022833"/>
    </source>
</evidence>
<evidence type="ECO:0000256" key="8">
    <source>
        <dbReference type="ARBA" id="ARBA00022679"/>
    </source>
</evidence>
<evidence type="ECO:0000256" key="17">
    <source>
        <dbReference type="ARBA" id="ARBA00023136"/>
    </source>
</evidence>
<sequence length="837" mass="94381">MSASSSTFPLTLPKPFAHSPHQTAPPTPSPSPSPPVPLCVRLSNGNHSVPSPTSSLHGVSFLLQIGLTREMVTLEPHDLSLSSVMDLVCSIVDQKFPECGFFGLYDKILLFRHDLNSDNILQRLTLAEDIHEGDLIEVVLSAQATVEDFQIRPHALYVHSYKAPTFCDYCGEMLWGLVRQGLKCEGCGLNYHKRCAFKIPNNCSGVRKRRLSNVSLPGPSLSVPRPLPVLLLLSSLLQQRHQEPGKRLPSWSGRPIWMEKMVLGRVKVPHTFVIHTYTRPTICQFCKRLLKGLFRQGMQCKDCKFNCHKRCASKVPKDCLGVFNGEPASPGPDSDTTMEVDSSDVNSDSSRGLDDSEEPTTPEDKIFFMDSPFMDREKDEEPMKTISPSTSTNIPLMRVVQSIKHTKRRSSTLVKEGWMVHYTSRDNLRKRHYWRLDSKSLTLFQNDSGAKYYKEIPLSEILQVEVARDFSSLALGGNPHCFEVITATMVYYVGENTGGPHLHIHNPALAAGGVGLEVAQGWERAIRQALMPVPVTPQPSMGAAAGQSKDHKELSISISVSNSQIQENVDISSIYQIFADEVLGSGQFGIVYGGKHRKTGRDVAIKVIDKMRFPTKQESQLRNEVAILQILVALRHLHFKNIVHCDLKPENVLLASAEPFPQVKLCDFGFARIIGEKSFRRSVVGTPAYLAPEVLRSKGYNRSLDMWSVGVIIYVSLSGTFPFNEDEDINDQIQNAAFMYPSTPWKEISAEATDLINNLLQVKMRKRYSVDKTLSHPWLQDYQTWLDLREFETRRRERYITHESDDARWEKYAYEHSLVYPKHFIMAPNLDDMDEDP</sequence>